<keyword evidence="6" id="KW-0460">Magnesium</keyword>
<keyword evidence="3" id="KW-0547">Nucleotide-binding</keyword>
<evidence type="ECO:0000313" key="10">
    <source>
        <dbReference type="EMBL" id="SVD94859.1"/>
    </source>
</evidence>
<reference evidence="10" key="1">
    <citation type="submission" date="2018-05" db="EMBL/GenBank/DDBJ databases">
        <authorList>
            <person name="Lanie J.A."/>
            <person name="Ng W.-L."/>
            <person name="Kazmierczak K.M."/>
            <person name="Andrzejewski T.M."/>
            <person name="Davidsen T.M."/>
            <person name="Wayne K.J."/>
            <person name="Tettelin H."/>
            <person name="Glass J.I."/>
            <person name="Rusch D."/>
            <person name="Podicherti R."/>
            <person name="Tsui H.-C.T."/>
            <person name="Winkler M.E."/>
        </authorList>
    </citation>
    <scope>NUCLEOTIDE SEQUENCE</scope>
</reference>
<gene>
    <name evidence="10" type="ORF">METZ01_LOCUS447713</name>
</gene>
<dbReference type="CDD" id="cd01174">
    <property type="entry name" value="ribokinase"/>
    <property type="match status" value="1"/>
</dbReference>
<evidence type="ECO:0000256" key="4">
    <source>
        <dbReference type="ARBA" id="ARBA00022777"/>
    </source>
</evidence>
<evidence type="ECO:0000256" key="7">
    <source>
        <dbReference type="ARBA" id="ARBA00022958"/>
    </source>
</evidence>
<evidence type="ECO:0000256" key="6">
    <source>
        <dbReference type="ARBA" id="ARBA00022842"/>
    </source>
</evidence>
<dbReference type="PANTHER" id="PTHR10584">
    <property type="entry name" value="SUGAR KINASE"/>
    <property type="match status" value="1"/>
</dbReference>
<accession>A0A382ZI16</accession>
<dbReference type="PANTHER" id="PTHR10584:SF166">
    <property type="entry name" value="RIBOKINASE"/>
    <property type="match status" value="1"/>
</dbReference>
<keyword evidence="8" id="KW-0119">Carbohydrate metabolism</keyword>
<keyword evidence="2" id="KW-0479">Metal-binding</keyword>
<evidence type="ECO:0000256" key="8">
    <source>
        <dbReference type="ARBA" id="ARBA00023277"/>
    </source>
</evidence>
<keyword evidence="1" id="KW-0808">Transferase</keyword>
<feature type="domain" description="Carbohydrate kinase PfkB" evidence="9">
    <location>
        <begin position="5"/>
        <end position="197"/>
    </location>
</feature>
<protein>
    <recommendedName>
        <fullName evidence="9">Carbohydrate kinase PfkB domain-containing protein</fullName>
    </recommendedName>
</protein>
<dbReference type="InterPro" id="IPR002139">
    <property type="entry name" value="Ribo/fructo_kinase"/>
</dbReference>
<dbReference type="InterPro" id="IPR029056">
    <property type="entry name" value="Ribokinase-like"/>
</dbReference>
<feature type="non-terminal residue" evidence="10">
    <location>
        <position position="197"/>
    </location>
</feature>
<dbReference type="InterPro" id="IPR011611">
    <property type="entry name" value="PfkB_dom"/>
</dbReference>
<organism evidence="10">
    <name type="scientific">marine metagenome</name>
    <dbReference type="NCBI Taxonomy" id="408172"/>
    <lineage>
        <taxon>unclassified sequences</taxon>
        <taxon>metagenomes</taxon>
        <taxon>ecological metagenomes</taxon>
    </lineage>
</organism>
<dbReference type="GO" id="GO:0004747">
    <property type="term" value="F:ribokinase activity"/>
    <property type="evidence" value="ECO:0007669"/>
    <property type="project" value="InterPro"/>
</dbReference>
<dbReference type="EMBL" id="UINC01183895">
    <property type="protein sequence ID" value="SVD94859.1"/>
    <property type="molecule type" value="Genomic_DNA"/>
</dbReference>
<evidence type="ECO:0000256" key="2">
    <source>
        <dbReference type="ARBA" id="ARBA00022723"/>
    </source>
</evidence>
<dbReference type="GO" id="GO:0046872">
    <property type="term" value="F:metal ion binding"/>
    <property type="evidence" value="ECO:0007669"/>
    <property type="project" value="UniProtKB-KW"/>
</dbReference>
<proteinExistence type="predicted"/>
<dbReference type="GO" id="GO:0005829">
    <property type="term" value="C:cytosol"/>
    <property type="evidence" value="ECO:0007669"/>
    <property type="project" value="TreeGrafter"/>
</dbReference>
<dbReference type="Pfam" id="PF00294">
    <property type="entry name" value="PfkB"/>
    <property type="match status" value="1"/>
</dbReference>
<dbReference type="Gene3D" id="3.40.1190.20">
    <property type="match status" value="1"/>
</dbReference>
<keyword evidence="5" id="KW-0067">ATP-binding</keyword>
<sequence length="197" mass="21245">MEVKKTKIVVVGSFMMDLVIKAERRPRTGETLIGESFGMFVGGKGCNQAIIASRLGADVTMVGRLGQDLFGDSFMETLEEEKIDSRFVVRDSEVGTGVGSPVIDAQGDNSIIAIPLANMHLSVEDIDRAESALSEADILLLQLEVPVEASLQAAKIVKSHGGRVILNPAPALEFPDNFLDHVDLLTPNETETEFFTG</sequence>
<dbReference type="PRINTS" id="PR00990">
    <property type="entry name" value="RIBOKINASE"/>
</dbReference>
<keyword evidence="4" id="KW-0418">Kinase</keyword>
<name>A0A382ZI16_9ZZZZ</name>
<dbReference type="GO" id="GO:0006014">
    <property type="term" value="P:D-ribose metabolic process"/>
    <property type="evidence" value="ECO:0007669"/>
    <property type="project" value="InterPro"/>
</dbReference>
<evidence type="ECO:0000256" key="1">
    <source>
        <dbReference type="ARBA" id="ARBA00022679"/>
    </source>
</evidence>
<keyword evidence="7" id="KW-0630">Potassium</keyword>
<dbReference type="InterPro" id="IPR011877">
    <property type="entry name" value="Ribokinase"/>
</dbReference>
<evidence type="ECO:0000256" key="5">
    <source>
        <dbReference type="ARBA" id="ARBA00022840"/>
    </source>
</evidence>
<dbReference type="AlphaFoldDB" id="A0A382ZI16"/>
<dbReference type="GO" id="GO:0005524">
    <property type="term" value="F:ATP binding"/>
    <property type="evidence" value="ECO:0007669"/>
    <property type="project" value="UniProtKB-KW"/>
</dbReference>
<dbReference type="SUPFAM" id="SSF53613">
    <property type="entry name" value="Ribokinase-like"/>
    <property type="match status" value="1"/>
</dbReference>
<evidence type="ECO:0000259" key="9">
    <source>
        <dbReference type="Pfam" id="PF00294"/>
    </source>
</evidence>
<evidence type="ECO:0000256" key="3">
    <source>
        <dbReference type="ARBA" id="ARBA00022741"/>
    </source>
</evidence>